<proteinExistence type="inferred from homology"/>
<evidence type="ECO:0000313" key="8">
    <source>
        <dbReference type="EMBL" id="PSN74190.1"/>
    </source>
</evidence>
<dbReference type="OrthoDB" id="529367at2759"/>
<feature type="transmembrane region" description="Helical" evidence="7">
    <location>
        <begin position="207"/>
        <end position="226"/>
    </location>
</feature>
<protein>
    <submittedName>
        <fullName evidence="8">Hemolysin III family channel protein</fullName>
    </submittedName>
</protein>
<dbReference type="PANTHER" id="PTHR20855">
    <property type="entry name" value="ADIPOR/PROGESTIN RECEPTOR-RELATED"/>
    <property type="match status" value="1"/>
</dbReference>
<dbReference type="STRING" id="1448308.A0A2T2P965"/>
<keyword evidence="3 7" id="KW-0812">Transmembrane</keyword>
<comment type="similarity">
    <text evidence="2">Belongs to the ADIPOR family.</text>
</comment>
<evidence type="ECO:0000256" key="6">
    <source>
        <dbReference type="PIRSR" id="PIRSR604254-1"/>
    </source>
</evidence>
<feature type="transmembrane region" description="Helical" evidence="7">
    <location>
        <begin position="100"/>
        <end position="123"/>
    </location>
</feature>
<feature type="transmembrane region" description="Helical" evidence="7">
    <location>
        <begin position="278"/>
        <end position="298"/>
    </location>
</feature>
<accession>A0A2T2P965</accession>
<comment type="subcellular location">
    <subcellularLocation>
        <location evidence="1">Membrane</location>
        <topology evidence="1">Multi-pass membrane protein</topology>
    </subcellularLocation>
</comment>
<sequence length="309" mass="35263">MTPLSSLHQKSYRSPKVNAERRLFTFHEVEAWQRDNEYLVGKYRSTSGSYRESLKSLLYLHNQTGNIYSHLIGAVSFFAYAFFTYGTISTRYPTADARDILAFGIFIGGAVICFGISATFHVFGNHSSHVYHTWLAMDLYGIFVLIVGTVYSGTYYGFYCEPQYWAIYSVGLPLLTDTTKITIIVIGAGALCYLPRFRTPKWRWARATLFCAIGWSGAFPMTHAAQTLGIEQADKQMGWWYFIIEGLWYISGVTIYATRLPERLRPGWFDMWGGSHQIFHLCAVSGAAWHLVGLLKAFDYNHDPRTRMC</sequence>
<dbReference type="Pfam" id="PF03006">
    <property type="entry name" value="HlyIII"/>
    <property type="match status" value="1"/>
</dbReference>
<evidence type="ECO:0000256" key="1">
    <source>
        <dbReference type="ARBA" id="ARBA00004141"/>
    </source>
</evidence>
<evidence type="ECO:0000256" key="7">
    <source>
        <dbReference type="SAM" id="Phobius"/>
    </source>
</evidence>
<feature type="transmembrane region" description="Helical" evidence="7">
    <location>
        <begin position="238"/>
        <end position="257"/>
    </location>
</feature>
<dbReference type="Proteomes" id="UP000240883">
    <property type="component" value="Unassembled WGS sequence"/>
</dbReference>
<name>A0A2T2P965_CORCC</name>
<dbReference type="GO" id="GO:0046872">
    <property type="term" value="F:metal ion binding"/>
    <property type="evidence" value="ECO:0007669"/>
    <property type="project" value="UniProtKB-KW"/>
</dbReference>
<dbReference type="GO" id="GO:0038023">
    <property type="term" value="F:signaling receptor activity"/>
    <property type="evidence" value="ECO:0007669"/>
    <property type="project" value="TreeGrafter"/>
</dbReference>
<evidence type="ECO:0000256" key="5">
    <source>
        <dbReference type="ARBA" id="ARBA00023136"/>
    </source>
</evidence>
<feature type="binding site" evidence="6">
    <location>
        <position position="280"/>
    </location>
    <ligand>
        <name>Zn(2+)</name>
        <dbReference type="ChEBI" id="CHEBI:29105"/>
    </ligand>
</feature>
<feature type="transmembrane region" description="Helical" evidence="7">
    <location>
        <begin position="135"/>
        <end position="158"/>
    </location>
</feature>
<evidence type="ECO:0000313" key="9">
    <source>
        <dbReference type="Proteomes" id="UP000240883"/>
    </source>
</evidence>
<evidence type="ECO:0000256" key="4">
    <source>
        <dbReference type="ARBA" id="ARBA00022989"/>
    </source>
</evidence>
<evidence type="ECO:0000256" key="3">
    <source>
        <dbReference type="ARBA" id="ARBA00022692"/>
    </source>
</evidence>
<keyword evidence="4 7" id="KW-1133">Transmembrane helix</keyword>
<dbReference type="GO" id="GO:0016020">
    <property type="term" value="C:membrane"/>
    <property type="evidence" value="ECO:0007669"/>
    <property type="project" value="UniProtKB-SubCell"/>
</dbReference>
<keyword evidence="9" id="KW-1185">Reference proteome</keyword>
<evidence type="ECO:0000256" key="2">
    <source>
        <dbReference type="ARBA" id="ARBA00007018"/>
    </source>
</evidence>
<reference evidence="8 9" key="1">
    <citation type="journal article" date="2018" name="Front. Microbiol.">
        <title>Genome-Wide Analysis of Corynespora cassiicola Leaf Fall Disease Putative Effectors.</title>
        <authorList>
            <person name="Lopez D."/>
            <person name="Ribeiro S."/>
            <person name="Label P."/>
            <person name="Fumanal B."/>
            <person name="Venisse J.S."/>
            <person name="Kohler A."/>
            <person name="de Oliveira R.R."/>
            <person name="Labutti K."/>
            <person name="Lipzen A."/>
            <person name="Lail K."/>
            <person name="Bauer D."/>
            <person name="Ohm R.A."/>
            <person name="Barry K.W."/>
            <person name="Spatafora J."/>
            <person name="Grigoriev I.V."/>
            <person name="Martin F.M."/>
            <person name="Pujade-Renaud V."/>
        </authorList>
    </citation>
    <scope>NUCLEOTIDE SEQUENCE [LARGE SCALE GENOMIC DNA]</scope>
    <source>
        <strain evidence="8 9">Philippines</strain>
    </source>
</reference>
<gene>
    <name evidence="8" type="ORF">BS50DRAFT_642385</name>
</gene>
<dbReference type="GO" id="GO:0006882">
    <property type="term" value="P:intracellular zinc ion homeostasis"/>
    <property type="evidence" value="ECO:0007669"/>
    <property type="project" value="TreeGrafter"/>
</dbReference>
<keyword evidence="5 7" id="KW-0472">Membrane</keyword>
<dbReference type="EMBL" id="KZ678128">
    <property type="protein sequence ID" value="PSN74190.1"/>
    <property type="molecule type" value="Genomic_DNA"/>
</dbReference>
<feature type="transmembrane region" description="Helical" evidence="7">
    <location>
        <begin position="67"/>
        <end position="88"/>
    </location>
</feature>
<dbReference type="PANTHER" id="PTHR20855:SF52">
    <property type="entry name" value="ADIPONECTIN RECEPTOR PROTEIN"/>
    <property type="match status" value="1"/>
</dbReference>
<organism evidence="8 9">
    <name type="scientific">Corynespora cassiicola Philippines</name>
    <dbReference type="NCBI Taxonomy" id="1448308"/>
    <lineage>
        <taxon>Eukaryota</taxon>
        <taxon>Fungi</taxon>
        <taxon>Dikarya</taxon>
        <taxon>Ascomycota</taxon>
        <taxon>Pezizomycotina</taxon>
        <taxon>Dothideomycetes</taxon>
        <taxon>Pleosporomycetidae</taxon>
        <taxon>Pleosporales</taxon>
        <taxon>Corynesporascaceae</taxon>
        <taxon>Corynespora</taxon>
    </lineage>
</organism>
<keyword evidence="6" id="KW-0862">Zinc</keyword>
<feature type="binding site" evidence="6">
    <location>
        <position position="121"/>
    </location>
    <ligand>
        <name>Zn(2+)</name>
        <dbReference type="ChEBI" id="CHEBI:29105"/>
    </ligand>
</feature>
<feature type="binding site" evidence="6">
    <location>
        <position position="276"/>
    </location>
    <ligand>
        <name>Zn(2+)</name>
        <dbReference type="ChEBI" id="CHEBI:29105"/>
    </ligand>
</feature>
<keyword evidence="6" id="KW-0479">Metal-binding</keyword>
<dbReference type="InterPro" id="IPR004254">
    <property type="entry name" value="AdipoR/HlyIII-related"/>
</dbReference>
<dbReference type="AlphaFoldDB" id="A0A2T2P965"/>